<keyword evidence="4" id="KW-0804">Transcription</keyword>
<organism evidence="7 8">
    <name type="scientific">Psychrobacillus glaciei</name>
    <dbReference type="NCBI Taxonomy" id="2283160"/>
    <lineage>
        <taxon>Bacteria</taxon>
        <taxon>Bacillati</taxon>
        <taxon>Bacillota</taxon>
        <taxon>Bacilli</taxon>
        <taxon>Bacillales</taxon>
        <taxon>Bacillaceae</taxon>
        <taxon>Psychrobacillus</taxon>
    </lineage>
</organism>
<dbReference type="CDD" id="cd00038">
    <property type="entry name" value="CAP_ED"/>
    <property type="match status" value="1"/>
</dbReference>
<dbReference type="GO" id="GO:0005829">
    <property type="term" value="C:cytosol"/>
    <property type="evidence" value="ECO:0007669"/>
    <property type="project" value="TreeGrafter"/>
</dbReference>
<dbReference type="AlphaFoldDB" id="A0A5J6SI70"/>
<dbReference type="PROSITE" id="PS51063">
    <property type="entry name" value="HTH_CRP_2"/>
    <property type="match status" value="1"/>
</dbReference>
<dbReference type="SUPFAM" id="SSF51206">
    <property type="entry name" value="cAMP-binding domain-like"/>
    <property type="match status" value="1"/>
</dbReference>
<keyword evidence="2" id="KW-0238">DNA-binding</keyword>
<accession>A0A5J6SI70</accession>
<keyword evidence="1" id="KW-0805">Transcription regulation</keyword>
<dbReference type="InterPro" id="IPR012318">
    <property type="entry name" value="HTH_CRP"/>
</dbReference>
<evidence type="ECO:0000259" key="5">
    <source>
        <dbReference type="PROSITE" id="PS50042"/>
    </source>
</evidence>
<dbReference type="SUPFAM" id="SSF46785">
    <property type="entry name" value="Winged helix' DNA-binding domain"/>
    <property type="match status" value="1"/>
</dbReference>
<reference evidence="7 8" key="1">
    <citation type="submission" date="2018-07" db="EMBL/GenBank/DDBJ databases">
        <title>Complete genome sequence of Psychrobacillus sp. PB01, isolated from iceberg, and comparative genome analysis of Psychrobacillus strains.</title>
        <authorList>
            <person name="Lee P.C."/>
        </authorList>
    </citation>
    <scope>NUCLEOTIDE SEQUENCE [LARGE SCALE GENOMIC DNA]</scope>
    <source>
        <strain evidence="7 8">PB01</strain>
    </source>
</reference>
<dbReference type="GO" id="GO:0003677">
    <property type="term" value="F:DNA binding"/>
    <property type="evidence" value="ECO:0007669"/>
    <property type="project" value="UniProtKB-KW"/>
</dbReference>
<proteinExistence type="predicted"/>
<evidence type="ECO:0000256" key="3">
    <source>
        <dbReference type="ARBA" id="ARBA00023159"/>
    </source>
</evidence>
<dbReference type="KEGG" id="psyo:PB01_01710"/>
<dbReference type="Pfam" id="PF00027">
    <property type="entry name" value="cNMP_binding"/>
    <property type="match status" value="1"/>
</dbReference>
<evidence type="ECO:0000313" key="7">
    <source>
        <dbReference type="EMBL" id="QFF97625.1"/>
    </source>
</evidence>
<dbReference type="InterPro" id="IPR000595">
    <property type="entry name" value="cNMP-bd_dom"/>
</dbReference>
<sequence length="232" mass="26978">MKQMKDREQLNYYLYSHQIASVFNEELMPYLSLYNFDQGEIICEQGEPQSHLYILVKGKIKIFMTSSEGHKLIIAFKSPLEIVGDIEFIQNIELINTVEAVTPVCMIGIHYDWLKKYGMDYPPLLQFLLKVITRKFRIKDNSFSFNMMYPVEVRLASYLMSISFDESNTNFKGRLPIKDLKDAAGLIGTSYRHLNRVINQLCADGLIERNKEFINVKDRDGLSVLANHNIYE</sequence>
<dbReference type="PROSITE" id="PS50042">
    <property type="entry name" value="CNMP_BINDING_3"/>
    <property type="match status" value="1"/>
</dbReference>
<dbReference type="SMART" id="SM00100">
    <property type="entry name" value="cNMP"/>
    <property type="match status" value="1"/>
</dbReference>
<evidence type="ECO:0000313" key="8">
    <source>
        <dbReference type="Proteomes" id="UP000325517"/>
    </source>
</evidence>
<name>A0A5J6SI70_9BACI</name>
<feature type="domain" description="HTH crp-type" evidence="6">
    <location>
        <begin position="149"/>
        <end position="220"/>
    </location>
</feature>
<dbReference type="RefSeq" id="WP_151698571.1">
    <property type="nucleotide sequence ID" value="NZ_CP031223.1"/>
</dbReference>
<dbReference type="InterPro" id="IPR014710">
    <property type="entry name" value="RmlC-like_jellyroll"/>
</dbReference>
<dbReference type="EMBL" id="CP031223">
    <property type="protein sequence ID" value="QFF97625.1"/>
    <property type="molecule type" value="Genomic_DNA"/>
</dbReference>
<keyword evidence="3" id="KW-0010">Activator</keyword>
<dbReference type="Gene3D" id="2.60.120.10">
    <property type="entry name" value="Jelly Rolls"/>
    <property type="match status" value="1"/>
</dbReference>
<dbReference type="Proteomes" id="UP000325517">
    <property type="component" value="Chromosome"/>
</dbReference>
<gene>
    <name evidence="7" type="ORF">PB01_01710</name>
</gene>
<dbReference type="GO" id="GO:0003700">
    <property type="term" value="F:DNA-binding transcription factor activity"/>
    <property type="evidence" value="ECO:0007669"/>
    <property type="project" value="TreeGrafter"/>
</dbReference>
<dbReference type="OrthoDB" id="581021at2"/>
<evidence type="ECO:0000256" key="1">
    <source>
        <dbReference type="ARBA" id="ARBA00023015"/>
    </source>
</evidence>
<dbReference type="InterPro" id="IPR050397">
    <property type="entry name" value="Env_Response_Regulators"/>
</dbReference>
<dbReference type="InterPro" id="IPR036390">
    <property type="entry name" value="WH_DNA-bd_sf"/>
</dbReference>
<evidence type="ECO:0000259" key="6">
    <source>
        <dbReference type="PROSITE" id="PS51063"/>
    </source>
</evidence>
<dbReference type="PANTHER" id="PTHR24567:SF26">
    <property type="entry name" value="REGULATORY PROTEIN YEIL"/>
    <property type="match status" value="1"/>
</dbReference>
<protein>
    <submittedName>
        <fullName evidence="7">Crp/Fnr family transcriptional regulator</fullName>
    </submittedName>
</protein>
<dbReference type="Pfam" id="PF13545">
    <property type="entry name" value="HTH_Crp_2"/>
    <property type="match status" value="1"/>
</dbReference>
<dbReference type="InterPro" id="IPR018490">
    <property type="entry name" value="cNMP-bd_dom_sf"/>
</dbReference>
<feature type="domain" description="Cyclic nucleotide-binding" evidence="5">
    <location>
        <begin position="26"/>
        <end position="135"/>
    </location>
</feature>
<evidence type="ECO:0000256" key="4">
    <source>
        <dbReference type="ARBA" id="ARBA00023163"/>
    </source>
</evidence>
<keyword evidence="8" id="KW-1185">Reference proteome</keyword>
<evidence type="ECO:0000256" key="2">
    <source>
        <dbReference type="ARBA" id="ARBA00023125"/>
    </source>
</evidence>
<dbReference type="PANTHER" id="PTHR24567">
    <property type="entry name" value="CRP FAMILY TRANSCRIPTIONAL REGULATORY PROTEIN"/>
    <property type="match status" value="1"/>
</dbReference>